<dbReference type="RefSeq" id="WP_210509339.1">
    <property type="nucleotide sequence ID" value="NZ_JAFIDN010000001.1"/>
</dbReference>
<accession>A0A8J7UU43</accession>
<reference evidence="1" key="1">
    <citation type="submission" date="2021-02" db="EMBL/GenBank/DDBJ databases">
        <title>Natronogracilivirga saccharolytica gen. nov. sp. nov. a new anaerobic, haloalkiliphilic carbohydrate-fermenting bacterium from soda lake and proposing of Cyclonatronumiaceae fam. nov. in the phylum Balneolaeota.</title>
        <authorList>
            <person name="Zhilina T.N."/>
            <person name="Sorokin D.Y."/>
            <person name="Zavarzina D.G."/>
            <person name="Toshchakov S.V."/>
            <person name="Kublanov I.V."/>
        </authorList>
    </citation>
    <scope>NUCLEOTIDE SEQUENCE</scope>
    <source>
        <strain evidence="1">Z-1702</strain>
    </source>
</reference>
<evidence type="ECO:0000313" key="2">
    <source>
        <dbReference type="Proteomes" id="UP000673975"/>
    </source>
</evidence>
<evidence type="ECO:0000313" key="1">
    <source>
        <dbReference type="EMBL" id="MBP3191102.1"/>
    </source>
</evidence>
<sequence>MTRQYKLLQIPEQRLSRLAEFLLPVARQVEEPGYIASDPVAFMYKYDETEDRNLAGFLAALMAWGRRDIVMAKVDNLIDRFGTHPADFIGNLTATDESRLNGFRHRTFTADDIRWILRALSSIVHEYGTFERFWKSCYDFAQSQVLPYSGSASVRKDDSDKLARIFLSEFHNRFFTAIPGSPVRVRKHIATPQKNGSCKRLWLFLRWTIRKNSCVDPGTMSFMPVSELMIPLDVHAGRFGRLLGLVTRRANDWKAVRELTDMLKRLDPHDPARFDYALFGLGIRDIAVPGEFIINPGTA</sequence>
<keyword evidence="2" id="KW-1185">Reference proteome</keyword>
<organism evidence="1 2">
    <name type="scientific">Natronogracilivirga saccharolytica</name>
    <dbReference type="NCBI Taxonomy" id="2812953"/>
    <lineage>
        <taxon>Bacteria</taxon>
        <taxon>Pseudomonadati</taxon>
        <taxon>Balneolota</taxon>
        <taxon>Balneolia</taxon>
        <taxon>Balneolales</taxon>
        <taxon>Cyclonatronaceae</taxon>
        <taxon>Natronogracilivirga</taxon>
    </lineage>
</organism>
<dbReference type="InterPro" id="IPR014127">
    <property type="entry name" value="CHP02757"/>
</dbReference>
<name>A0A8J7UU43_9BACT</name>
<dbReference type="EMBL" id="JAFIDN010000001">
    <property type="protein sequence ID" value="MBP3191102.1"/>
    <property type="molecule type" value="Genomic_DNA"/>
</dbReference>
<dbReference type="Pfam" id="PF09674">
    <property type="entry name" value="DUF2400"/>
    <property type="match status" value="1"/>
</dbReference>
<dbReference type="AlphaFoldDB" id="A0A8J7UU43"/>
<protein>
    <submittedName>
        <fullName evidence="1">TIGR02757 family protein</fullName>
    </submittedName>
</protein>
<dbReference type="NCBIfam" id="TIGR02757">
    <property type="entry name" value="TIGR02757 family protein"/>
    <property type="match status" value="1"/>
</dbReference>
<dbReference type="Proteomes" id="UP000673975">
    <property type="component" value="Unassembled WGS sequence"/>
</dbReference>
<comment type="caution">
    <text evidence="1">The sequence shown here is derived from an EMBL/GenBank/DDBJ whole genome shotgun (WGS) entry which is preliminary data.</text>
</comment>
<proteinExistence type="predicted"/>
<gene>
    <name evidence="1" type="ORF">NATSA_00350</name>
</gene>